<dbReference type="InterPro" id="IPR029039">
    <property type="entry name" value="Flavoprotein-like_sf"/>
</dbReference>
<keyword evidence="4" id="KW-0249">Electron transport</keyword>
<dbReference type="InterPro" id="IPR008254">
    <property type="entry name" value="Flavodoxin/NO_synth"/>
</dbReference>
<dbReference type="GO" id="GO:0016491">
    <property type="term" value="F:oxidoreductase activity"/>
    <property type="evidence" value="ECO:0007669"/>
    <property type="project" value="TreeGrafter"/>
</dbReference>
<evidence type="ECO:0000313" key="6">
    <source>
        <dbReference type="EMBL" id="ATF09523.1"/>
    </source>
</evidence>
<evidence type="ECO:0000256" key="1">
    <source>
        <dbReference type="ARBA" id="ARBA00001917"/>
    </source>
</evidence>
<keyword evidence="7" id="KW-1185">Reference proteome</keyword>
<comment type="cofactor">
    <cofactor evidence="1">
        <name>FMN</name>
        <dbReference type="ChEBI" id="CHEBI:58210"/>
    </cofactor>
</comment>
<keyword evidence="3" id="KW-0288">FMN</keyword>
<gene>
    <name evidence="6" type="ORF">BTN50_1019</name>
</gene>
<evidence type="ECO:0000256" key="3">
    <source>
        <dbReference type="ARBA" id="ARBA00022643"/>
    </source>
</evidence>
<evidence type="ECO:0000259" key="5">
    <source>
        <dbReference type="PROSITE" id="PS50902"/>
    </source>
</evidence>
<dbReference type="GO" id="GO:0010181">
    <property type="term" value="F:FMN binding"/>
    <property type="evidence" value="ECO:0007669"/>
    <property type="project" value="InterPro"/>
</dbReference>
<dbReference type="PANTHER" id="PTHR19384">
    <property type="entry name" value="NITRIC OXIDE SYNTHASE-RELATED"/>
    <property type="match status" value="1"/>
</dbReference>
<dbReference type="EMBL" id="CP020660">
    <property type="protein sequence ID" value="ATF09523.1"/>
    <property type="molecule type" value="Genomic_DNA"/>
</dbReference>
<dbReference type="Pfam" id="PF00258">
    <property type="entry name" value="Flavodoxin_1"/>
    <property type="match status" value="1"/>
</dbReference>
<organism evidence="6 7">
    <name type="scientific">Candidatus Enterovibrio altilux</name>
    <dbReference type="NCBI Taxonomy" id="1927128"/>
    <lineage>
        <taxon>Bacteria</taxon>
        <taxon>Pseudomonadati</taxon>
        <taxon>Pseudomonadota</taxon>
        <taxon>Gammaproteobacteria</taxon>
        <taxon>Vibrionales</taxon>
        <taxon>Vibrionaceae</taxon>
        <taxon>Enterovibrio</taxon>
    </lineage>
</organism>
<dbReference type="Gene3D" id="3.40.50.360">
    <property type="match status" value="1"/>
</dbReference>
<dbReference type="PANTHER" id="PTHR19384:SF128">
    <property type="entry name" value="NADPH OXIDOREDUCTASE A"/>
    <property type="match status" value="1"/>
</dbReference>
<dbReference type="KEGG" id="elux:BTN50_1019"/>
<name>A0A291B967_9GAMM</name>
<dbReference type="PRINTS" id="PR00369">
    <property type="entry name" value="FLAVODOXIN"/>
</dbReference>
<reference evidence="7" key="1">
    <citation type="submission" date="2017-04" db="EMBL/GenBank/DDBJ databases">
        <title>Genome evolution of the luminous symbionts of deep sea anglerfish.</title>
        <authorList>
            <person name="Hendry T.A."/>
        </authorList>
    </citation>
    <scope>NUCLEOTIDE SEQUENCE [LARGE SCALE GENOMIC DNA]</scope>
</reference>
<dbReference type="NCBIfam" id="NF006531">
    <property type="entry name" value="PRK09004.1"/>
    <property type="match status" value="1"/>
</dbReference>
<dbReference type="InterPro" id="IPR001094">
    <property type="entry name" value="Flavdoxin-like"/>
</dbReference>
<keyword evidence="2" id="KW-0285">Flavoprotein</keyword>
<dbReference type="PROSITE" id="PS50902">
    <property type="entry name" value="FLAVODOXIN_LIKE"/>
    <property type="match status" value="1"/>
</dbReference>
<dbReference type="Proteomes" id="UP000218160">
    <property type="component" value="Chromosome 1"/>
</dbReference>
<evidence type="ECO:0000256" key="4">
    <source>
        <dbReference type="ARBA" id="ARBA00022982"/>
    </source>
</evidence>
<dbReference type="AlphaFoldDB" id="A0A291B967"/>
<protein>
    <submittedName>
        <fullName evidence="6">Flavoprotein MioC</fullName>
    </submittedName>
</protein>
<keyword evidence="4" id="KW-0813">Transport</keyword>
<accession>A0A291B967</accession>
<sequence length="148" mass="16430">MNLITLLTGSTSGGTEYIGDYLANLLTRNGHDVNITNMGELSDILYAKRLLLVTSTHGAGDYPESIAPLMDKLEYQSPDLSHLHFAVIAIGDSSYDTFCGAGKRADKLLEKLGGQRDIKHLEIDVLAYELPEELAEVWLSRWEKTFNK</sequence>
<dbReference type="RefSeq" id="WP_096619165.1">
    <property type="nucleotide sequence ID" value="NZ_CP020660.1"/>
</dbReference>
<dbReference type="SUPFAM" id="SSF52218">
    <property type="entry name" value="Flavoproteins"/>
    <property type="match status" value="1"/>
</dbReference>
<proteinExistence type="predicted"/>
<evidence type="ECO:0000313" key="7">
    <source>
        <dbReference type="Proteomes" id="UP000218160"/>
    </source>
</evidence>
<dbReference type="GO" id="GO:0050660">
    <property type="term" value="F:flavin adenine dinucleotide binding"/>
    <property type="evidence" value="ECO:0007669"/>
    <property type="project" value="TreeGrafter"/>
</dbReference>
<feature type="domain" description="Flavodoxin-like" evidence="5">
    <location>
        <begin position="4"/>
        <end position="147"/>
    </location>
</feature>
<dbReference type="GO" id="GO:0005829">
    <property type="term" value="C:cytosol"/>
    <property type="evidence" value="ECO:0007669"/>
    <property type="project" value="TreeGrafter"/>
</dbReference>
<dbReference type="OrthoDB" id="359268at2"/>
<evidence type="ECO:0000256" key="2">
    <source>
        <dbReference type="ARBA" id="ARBA00022630"/>
    </source>
</evidence>